<dbReference type="GO" id="GO:0006313">
    <property type="term" value="P:DNA transposition"/>
    <property type="evidence" value="ECO:0007669"/>
    <property type="project" value="InterPro"/>
</dbReference>
<dbReference type="SMART" id="SM01321">
    <property type="entry name" value="Y1_Tnp"/>
    <property type="match status" value="1"/>
</dbReference>
<dbReference type="InterPro" id="IPR036515">
    <property type="entry name" value="Transposase_17_sf"/>
</dbReference>
<sequence length="277" mass="32058">MGRRARVEYDGAIYHVIQRGNNREYIFDRDEDKMFLLQELMGRKACAGFNLYGYVIMSNHYHLVLQVGDEPLSKLMHLLNSSYGRYYNREHNRTGHVFDGRYKALPIQNERYLLAVLRYVHRNPVRAGMCSHVNKYRWSSDIYYRNNQGNLIDIDLPLGMFSNDRERAIKQYISFMEQEDDIDYDQLDAVGDTSFMIKINPPQKKSVKKSLDEILADTGVCPADFALIKSGSRKRYLVPYKAAYAKEAVKYKYTLKSIGDNINISATAIYKLLNGGG</sequence>
<gene>
    <name evidence="2" type="ORF">LX24_01783</name>
</gene>
<dbReference type="InterPro" id="IPR002686">
    <property type="entry name" value="Transposase_17"/>
</dbReference>
<dbReference type="EMBL" id="VNHM01000009">
    <property type="protein sequence ID" value="TYO95056.1"/>
    <property type="molecule type" value="Genomic_DNA"/>
</dbReference>
<proteinExistence type="predicted"/>
<dbReference type="AlphaFoldDB" id="A0A5S4ZQJ5"/>
<dbReference type="SUPFAM" id="SSF143422">
    <property type="entry name" value="Transposase IS200-like"/>
    <property type="match status" value="1"/>
</dbReference>
<reference evidence="2 3" key="1">
    <citation type="submission" date="2019-07" db="EMBL/GenBank/DDBJ databases">
        <title>Genomic Encyclopedia of Type Strains, Phase I: the one thousand microbial genomes (KMG-I) project.</title>
        <authorList>
            <person name="Kyrpides N."/>
        </authorList>
    </citation>
    <scope>NUCLEOTIDE SEQUENCE [LARGE SCALE GENOMIC DNA]</scope>
    <source>
        <strain evidence="2 3">DSM 6562</strain>
    </source>
</reference>
<organism evidence="2 3">
    <name type="scientific">Desulfallas thermosapovorans DSM 6562</name>
    <dbReference type="NCBI Taxonomy" id="1121431"/>
    <lineage>
        <taxon>Bacteria</taxon>
        <taxon>Bacillati</taxon>
        <taxon>Bacillota</taxon>
        <taxon>Clostridia</taxon>
        <taxon>Eubacteriales</taxon>
        <taxon>Desulfallaceae</taxon>
        <taxon>Desulfallas</taxon>
    </lineage>
</organism>
<dbReference type="GO" id="GO:0003677">
    <property type="term" value="F:DNA binding"/>
    <property type="evidence" value="ECO:0007669"/>
    <property type="project" value="InterPro"/>
</dbReference>
<dbReference type="PANTHER" id="PTHR34322:SF2">
    <property type="entry name" value="TRANSPOSASE IS200-LIKE DOMAIN-CONTAINING PROTEIN"/>
    <property type="match status" value="1"/>
</dbReference>
<feature type="domain" description="Transposase IS200-like" evidence="1">
    <location>
        <begin position="9"/>
        <end position="123"/>
    </location>
</feature>
<evidence type="ECO:0000313" key="3">
    <source>
        <dbReference type="Proteomes" id="UP000323166"/>
    </source>
</evidence>
<evidence type="ECO:0000259" key="1">
    <source>
        <dbReference type="SMART" id="SM01321"/>
    </source>
</evidence>
<dbReference type="Gene3D" id="3.30.70.1290">
    <property type="entry name" value="Transposase IS200-like"/>
    <property type="match status" value="1"/>
</dbReference>
<dbReference type="Proteomes" id="UP000323166">
    <property type="component" value="Unassembled WGS sequence"/>
</dbReference>
<keyword evidence="3" id="KW-1185">Reference proteome</keyword>
<comment type="caution">
    <text evidence="2">The sequence shown here is derived from an EMBL/GenBank/DDBJ whole genome shotgun (WGS) entry which is preliminary data.</text>
</comment>
<dbReference type="Pfam" id="PF01797">
    <property type="entry name" value="Y1_Tnp"/>
    <property type="match status" value="1"/>
</dbReference>
<dbReference type="PANTHER" id="PTHR34322">
    <property type="entry name" value="TRANSPOSASE, Y1_TNP DOMAIN-CONTAINING"/>
    <property type="match status" value="1"/>
</dbReference>
<name>A0A5S4ZQJ5_9FIRM</name>
<dbReference type="RefSeq" id="WP_166511796.1">
    <property type="nucleotide sequence ID" value="NZ_VNHM01000009.1"/>
</dbReference>
<dbReference type="GO" id="GO:0004803">
    <property type="term" value="F:transposase activity"/>
    <property type="evidence" value="ECO:0007669"/>
    <property type="project" value="InterPro"/>
</dbReference>
<accession>A0A5S4ZQJ5</accession>
<protein>
    <submittedName>
        <fullName evidence="2">REP element-mobilizing transposase RayT</fullName>
    </submittedName>
</protein>
<evidence type="ECO:0000313" key="2">
    <source>
        <dbReference type="EMBL" id="TYO95056.1"/>
    </source>
</evidence>